<evidence type="ECO:0000313" key="4">
    <source>
        <dbReference type="Proteomes" id="UP001596395"/>
    </source>
</evidence>
<accession>A0ABD5VMT0</accession>
<evidence type="ECO:0000313" key="3">
    <source>
        <dbReference type="EMBL" id="MFC6955317.1"/>
    </source>
</evidence>
<feature type="domain" description="DUF7978" evidence="2">
    <location>
        <begin position="21"/>
        <end position="206"/>
    </location>
</feature>
<dbReference type="Pfam" id="PF25933">
    <property type="entry name" value="DUF7978"/>
    <property type="match status" value="1"/>
</dbReference>
<dbReference type="InterPro" id="IPR058284">
    <property type="entry name" value="DUF7978"/>
</dbReference>
<dbReference type="RefSeq" id="WP_336352244.1">
    <property type="nucleotide sequence ID" value="NZ_JAZAQL010000005.1"/>
</dbReference>
<feature type="transmembrane region" description="Helical" evidence="1">
    <location>
        <begin position="181"/>
        <end position="204"/>
    </location>
</feature>
<protein>
    <submittedName>
        <fullName evidence="3">Transporter</fullName>
    </submittedName>
</protein>
<keyword evidence="1" id="KW-0812">Transmembrane</keyword>
<evidence type="ECO:0000259" key="2">
    <source>
        <dbReference type="Pfam" id="PF25933"/>
    </source>
</evidence>
<keyword evidence="4" id="KW-1185">Reference proteome</keyword>
<sequence length="207" mass="20444">MCARSTRDHDAATGGSTARSGIDASTAIRGAGAGAAAFVATYVVSFLLWTFVELPEPDSIGEALNQAVIGIVRDSVPAWKAAGYVLFNAQFVEVTFEGALSESTFSLIALADSSLLALAYLVPAVALVAAGYAVASSPSIRGTGQSAAAGALVVVGQLALAVVGAIAFSAEGDAGSLTVPLANAIIIAGVVYPVVFGAIGGVLADVA</sequence>
<comment type="caution">
    <text evidence="3">The sequence shown here is derived from an EMBL/GenBank/DDBJ whole genome shotgun (WGS) entry which is preliminary data.</text>
</comment>
<evidence type="ECO:0000256" key="1">
    <source>
        <dbReference type="SAM" id="Phobius"/>
    </source>
</evidence>
<keyword evidence="1" id="KW-0472">Membrane</keyword>
<dbReference type="AlphaFoldDB" id="A0ABD5VMT0"/>
<keyword evidence="1" id="KW-1133">Transmembrane helix</keyword>
<feature type="transmembrane region" description="Helical" evidence="1">
    <location>
        <begin position="147"/>
        <end position="169"/>
    </location>
</feature>
<proteinExistence type="predicted"/>
<gene>
    <name evidence="3" type="ORF">ACFQGB_20845</name>
</gene>
<dbReference type="Proteomes" id="UP001596395">
    <property type="component" value="Unassembled WGS sequence"/>
</dbReference>
<dbReference type="EMBL" id="JBHSXN010000005">
    <property type="protein sequence ID" value="MFC6955317.1"/>
    <property type="molecule type" value="Genomic_DNA"/>
</dbReference>
<reference evidence="3 4" key="1">
    <citation type="journal article" date="2019" name="Int. J. Syst. Evol. Microbiol.">
        <title>The Global Catalogue of Microorganisms (GCM) 10K type strain sequencing project: providing services to taxonomists for standard genome sequencing and annotation.</title>
        <authorList>
            <consortium name="The Broad Institute Genomics Platform"/>
            <consortium name="The Broad Institute Genome Sequencing Center for Infectious Disease"/>
            <person name="Wu L."/>
            <person name="Ma J."/>
        </authorList>
    </citation>
    <scope>NUCLEOTIDE SEQUENCE [LARGE SCALE GENOMIC DNA]</scope>
    <source>
        <strain evidence="3 4">GX26</strain>
    </source>
</reference>
<organism evidence="3 4">
    <name type="scientific">Halorubellus litoreus</name>
    <dbReference type="NCBI Taxonomy" id="755308"/>
    <lineage>
        <taxon>Archaea</taxon>
        <taxon>Methanobacteriati</taxon>
        <taxon>Methanobacteriota</taxon>
        <taxon>Stenosarchaea group</taxon>
        <taxon>Halobacteria</taxon>
        <taxon>Halobacteriales</taxon>
        <taxon>Halorubellaceae</taxon>
        <taxon>Halorubellus</taxon>
    </lineage>
</organism>
<feature type="transmembrane region" description="Helical" evidence="1">
    <location>
        <begin position="115"/>
        <end position="135"/>
    </location>
</feature>
<feature type="transmembrane region" description="Helical" evidence="1">
    <location>
        <begin position="31"/>
        <end position="52"/>
    </location>
</feature>
<name>A0ABD5VMT0_9EURY</name>